<dbReference type="PANTHER" id="PTHR43977">
    <property type="entry name" value="STRUCTURAL MAINTENANCE OF CHROMOSOMES PROTEIN 3"/>
    <property type="match status" value="1"/>
</dbReference>
<comment type="similarity">
    <text evidence="2">Belongs to the SMC family. SMC2 subfamily.</text>
</comment>
<proteinExistence type="inferred from homology"/>
<dbReference type="Pfam" id="PF02463">
    <property type="entry name" value="SMC_N"/>
    <property type="match status" value="1"/>
</dbReference>
<dbReference type="GO" id="GO:0005694">
    <property type="term" value="C:chromosome"/>
    <property type="evidence" value="ECO:0007669"/>
    <property type="project" value="InterPro"/>
</dbReference>
<evidence type="ECO:0000256" key="7">
    <source>
        <dbReference type="ARBA" id="ARBA00023054"/>
    </source>
</evidence>
<evidence type="ECO:0000256" key="3">
    <source>
        <dbReference type="ARBA" id="ARBA00022618"/>
    </source>
</evidence>
<keyword evidence="4" id="KW-0547">Nucleotide-binding</keyword>
<sequence length="1180" mass="132161">MRIEELVIEGFKSYPVRTQITGWDASFNAITGLNGTGKSNILDAISFVLGLTNMATMRASNQTDLIYKRGQAGVTKASVTIVFDNSDISKSPPGHESSKQITVTRQLSLPNVTKYLLNGHKVPQQNIQSLFQSVQLNINNPNFVIMQGKITKVLNMRPQEILGMVEEAAGTRMFEDRKDKAIKTMSKKDKKVQEITSLLAEEITPKLDKLRKEKRKFIEFQKAETELQRIERVLRAYQGRSRRGTDITKKEGDIEAQEGKKEELQRECDAAEGEKNEVEEKRNQEQRKGGKLAKLEEAVADLDKGLVKVRTQVDMKKKSVKEEEDRVAVCQKELKLLETSLTEKKAEVEKINASHKTVKDKHTGLTDRLTTAEELLQSLLTGLSNNKDNKTTGGGGYMGQLATARQQAARAAAEEKQSHVKLGMSEGELKTMEARWKAVERDAGDGRKKLETMRATVEGCRTKLAQCAWSEEKENASEGRLRELKDQVRALEQSRERIHHGLSYLDFKYALGPHFDRQKVKGRVALLLSLAQENYPSAQALEIASSGKLHSVVVDDEKVGKELLNSKLEKKVHLIPLSKIQPRIISANQLNAAQKIAPGQVRTALSLVRYPENVAKAIEFVFSETLICDTPDIAKRVTFADAVKVRSVTMAGDVYDPSGSLSGGSAPNTTGVLIRVQELLEADGKLEKAKAQLREQENAQAKSQKVREEWRARAKELDMKQHELKLMEEQVQGSNAAQLGGQVEKLKQTITELKAAIQTAQEKQAEANEDCARLQRDMDEFKNNKDGKIDELKADILKQKAALQKHSVIVKTQQKVQQTAALELEQMETDLESAKTAVEEASTTVTGLKEELASLEDQLVKKKASYDEANEKLQEERATLKRFDNELLALDKVIKEKKQAIQKAELAVQKLGIDIQNLTKEMNAANNMVAHLEKEHEWIQEDKDQFGKQGGQFDFSTTDMGQLETKVGELSQQTKGMKKSINPKVLAMIDNVEKREAALKKMLATVMVDKEKIEETIAELDRYKREALESTWKKVDGDFGAIFAELLPGNFAKLQPPEDQDLMDGLEVKVQLGSVWKQSLTELSGGQRSLIALSLIMSLLQFKPAPMYILDEIDAALDLSHTQHIGQLFRTRFKGSQFIVVSLKDGLFTNANVLFRTRFRDGTSIVERTAQRSTSSVYDR</sequence>
<feature type="region of interest" description="Disordered" evidence="13">
    <location>
        <begin position="244"/>
        <end position="290"/>
    </location>
</feature>
<evidence type="ECO:0000256" key="1">
    <source>
        <dbReference type="ARBA" id="ARBA00004123"/>
    </source>
</evidence>
<dbReference type="InterPro" id="IPR010935">
    <property type="entry name" value="SMC_hinge"/>
</dbReference>
<accession>A0AAD6T6W8</accession>
<keyword evidence="5" id="KW-0498">Mitosis</keyword>
<evidence type="ECO:0000256" key="6">
    <source>
        <dbReference type="ARBA" id="ARBA00022840"/>
    </source>
</evidence>
<feature type="coiled-coil region" evidence="12">
    <location>
        <begin position="817"/>
        <end position="942"/>
    </location>
</feature>
<dbReference type="GO" id="GO:0051301">
    <property type="term" value="P:cell division"/>
    <property type="evidence" value="ECO:0007669"/>
    <property type="project" value="UniProtKB-KW"/>
</dbReference>
<evidence type="ECO:0000259" key="14">
    <source>
        <dbReference type="SMART" id="SM00968"/>
    </source>
</evidence>
<evidence type="ECO:0000256" key="4">
    <source>
        <dbReference type="ARBA" id="ARBA00022741"/>
    </source>
</evidence>
<comment type="caution">
    <text evidence="15">The sequence shown here is derived from an EMBL/GenBank/DDBJ whole genome shotgun (WGS) entry which is preliminary data.</text>
</comment>
<keyword evidence="7 12" id="KW-0175">Coiled coil</keyword>
<evidence type="ECO:0000256" key="2">
    <source>
        <dbReference type="ARBA" id="ARBA00005231"/>
    </source>
</evidence>
<feature type="coiled-coil region" evidence="12">
    <location>
        <begin position="474"/>
        <end position="501"/>
    </location>
</feature>
<dbReference type="GO" id="GO:0016887">
    <property type="term" value="F:ATP hydrolysis activity"/>
    <property type="evidence" value="ECO:0007669"/>
    <property type="project" value="InterPro"/>
</dbReference>
<reference evidence="15" key="1">
    <citation type="submission" date="2023-03" db="EMBL/GenBank/DDBJ databases">
        <title>Massive genome expansion in bonnet fungi (Mycena s.s.) driven by repeated elements and novel gene families across ecological guilds.</title>
        <authorList>
            <consortium name="Lawrence Berkeley National Laboratory"/>
            <person name="Harder C.B."/>
            <person name="Miyauchi S."/>
            <person name="Viragh M."/>
            <person name="Kuo A."/>
            <person name="Thoen E."/>
            <person name="Andreopoulos B."/>
            <person name="Lu D."/>
            <person name="Skrede I."/>
            <person name="Drula E."/>
            <person name="Henrissat B."/>
            <person name="Morin E."/>
            <person name="Kohler A."/>
            <person name="Barry K."/>
            <person name="LaButti K."/>
            <person name="Morin E."/>
            <person name="Salamov A."/>
            <person name="Lipzen A."/>
            <person name="Mereny Z."/>
            <person name="Hegedus B."/>
            <person name="Baldrian P."/>
            <person name="Stursova M."/>
            <person name="Weitz H."/>
            <person name="Taylor A."/>
            <person name="Grigoriev I.V."/>
            <person name="Nagy L.G."/>
            <person name="Martin F."/>
            <person name="Kauserud H."/>
        </authorList>
    </citation>
    <scope>NUCLEOTIDE SEQUENCE</scope>
    <source>
        <strain evidence="15">CBHHK200</strain>
    </source>
</reference>
<feature type="coiled-coil region" evidence="12">
    <location>
        <begin position="676"/>
        <end position="709"/>
    </location>
</feature>
<comment type="subcellular location">
    <subcellularLocation>
        <location evidence="1 11">Nucleus</location>
    </subcellularLocation>
</comment>
<evidence type="ECO:0000256" key="13">
    <source>
        <dbReference type="SAM" id="MobiDB-lite"/>
    </source>
</evidence>
<keyword evidence="8" id="KW-0226">DNA condensation</keyword>
<dbReference type="Gene3D" id="1.10.287.1490">
    <property type="match status" value="1"/>
</dbReference>
<dbReference type="SMART" id="SM00968">
    <property type="entry name" value="SMC_hinge"/>
    <property type="match status" value="1"/>
</dbReference>
<dbReference type="GO" id="GO:0030261">
    <property type="term" value="P:chromosome condensation"/>
    <property type="evidence" value="ECO:0007669"/>
    <property type="project" value="UniProtKB-KW"/>
</dbReference>
<dbReference type="EMBL" id="JARJCM010000026">
    <property type="protein sequence ID" value="KAJ7039520.1"/>
    <property type="molecule type" value="Genomic_DNA"/>
</dbReference>
<dbReference type="PIRSF" id="PIRSF005719">
    <property type="entry name" value="SMC"/>
    <property type="match status" value="1"/>
</dbReference>
<dbReference type="SUPFAM" id="SSF52540">
    <property type="entry name" value="P-loop containing nucleoside triphosphate hydrolases"/>
    <property type="match status" value="1"/>
</dbReference>
<keyword evidence="16" id="KW-1185">Reference proteome</keyword>
<evidence type="ECO:0000256" key="5">
    <source>
        <dbReference type="ARBA" id="ARBA00022776"/>
    </source>
</evidence>
<dbReference type="Proteomes" id="UP001218188">
    <property type="component" value="Unassembled WGS sequence"/>
</dbReference>
<evidence type="ECO:0000256" key="8">
    <source>
        <dbReference type="ARBA" id="ARBA00023067"/>
    </source>
</evidence>
<dbReference type="Gene3D" id="3.40.50.300">
    <property type="entry name" value="P-loop containing nucleotide triphosphate hydrolases"/>
    <property type="match status" value="2"/>
</dbReference>
<feature type="domain" description="SMC hinge" evidence="14">
    <location>
        <begin position="518"/>
        <end position="638"/>
    </location>
</feature>
<keyword evidence="3" id="KW-0132">Cell division</keyword>
<keyword evidence="10" id="KW-0131">Cell cycle</keyword>
<dbReference type="InterPro" id="IPR027417">
    <property type="entry name" value="P-loop_NTPase"/>
</dbReference>
<dbReference type="CDD" id="cd03273">
    <property type="entry name" value="ABC_SMC2_euk"/>
    <property type="match status" value="1"/>
</dbReference>
<keyword evidence="9 11" id="KW-0539">Nucleus</keyword>
<feature type="coiled-coil region" evidence="12">
    <location>
        <begin position="736"/>
        <end position="791"/>
    </location>
</feature>
<dbReference type="GO" id="GO:0005634">
    <property type="term" value="C:nucleus"/>
    <property type="evidence" value="ECO:0007669"/>
    <property type="project" value="UniProtKB-SubCell"/>
</dbReference>
<evidence type="ECO:0000256" key="11">
    <source>
        <dbReference type="PIRNR" id="PIRNR005719"/>
    </source>
</evidence>
<name>A0AAD6T6W8_9AGAR</name>
<protein>
    <recommendedName>
        <fullName evidence="11">Structural maintenance of chromosomes protein</fullName>
    </recommendedName>
</protein>
<dbReference type="AlphaFoldDB" id="A0AAD6T6W8"/>
<evidence type="ECO:0000256" key="9">
    <source>
        <dbReference type="ARBA" id="ARBA00023242"/>
    </source>
</evidence>
<keyword evidence="6" id="KW-0067">ATP-binding</keyword>
<dbReference type="InterPro" id="IPR024704">
    <property type="entry name" value="SMC"/>
</dbReference>
<dbReference type="InterPro" id="IPR036277">
    <property type="entry name" value="SMC_hinge_sf"/>
</dbReference>
<dbReference type="Gene3D" id="3.30.70.1620">
    <property type="match status" value="1"/>
</dbReference>
<dbReference type="Gene3D" id="1.20.1060.20">
    <property type="match status" value="1"/>
</dbReference>
<evidence type="ECO:0000256" key="12">
    <source>
        <dbReference type="SAM" id="Coils"/>
    </source>
</evidence>
<dbReference type="SUPFAM" id="SSF75553">
    <property type="entry name" value="Smc hinge domain"/>
    <property type="match status" value="1"/>
</dbReference>
<dbReference type="GO" id="GO:0005524">
    <property type="term" value="F:ATP binding"/>
    <property type="evidence" value="ECO:0007669"/>
    <property type="project" value="UniProtKB-KW"/>
</dbReference>
<evidence type="ECO:0000313" key="15">
    <source>
        <dbReference type="EMBL" id="KAJ7039520.1"/>
    </source>
</evidence>
<evidence type="ECO:0000313" key="16">
    <source>
        <dbReference type="Proteomes" id="UP001218188"/>
    </source>
</evidence>
<evidence type="ECO:0000256" key="10">
    <source>
        <dbReference type="ARBA" id="ARBA00023306"/>
    </source>
</evidence>
<gene>
    <name evidence="15" type="ORF">C8F04DRAFT_1220006</name>
</gene>
<dbReference type="InterPro" id="IPR027120">
    <property type="entry name" value="Smc2_ABC"/>
</dbReference>
<organism evidence="15 16">
    <name type="scientific">Mycena alexandri</name>
    <dbReference type="NCBI Taxonomy" id="1745969"/>
    <lineage>
        <taxon>Eukaryota</taxon>
        <taxon>Fungi</taxon>
        <taxon>Dikarya</taxon>
        <taxon>Basidiomycota</taxon>
        <taxon>Agaricomycotina</taxon>
        <taxon>Agaricomycetes</taxon>
        <taxon>Agaricomycetidae</taxon>
        <taxon>Agaricales</taxon>
        <taxon>Marasmiineae</taxon>
        <taxon>Mycenaceae</taxon>
        <taxon>Mycena</taxon>
    </lineage>
</organism>
<dbReference type="Pfam" id="PF06470">
    <property type="entry name" value="SMC_hinge"/>
    <property type="match status" value="1"/>
</dbReference>
<dbReference type="InterPro" id="IPR003395">
    <property type="entry name" value="RecF/RecN/SMC_N"/>
</dbReference>
<dbReference type="FunFam" id="3.40.50.300:FF:000385">
    <property type="entry name" value="Structural maintenance of chromosomes 2"/>
    <property type="match status" value="1"/>
</dbReference>
<dbReference type="GO" id="GO:0007059">
    <property type="term" value="P:chromosome segregation"/>
    <property type="evidence" value="ECO:0007669"/>
    <property type="project" value="UniProtKB-ARBA"/>
</dbReference>